<dbReference type="AlphaFoldDB" id="A0A9P1JNT3"/>
<sequence length="92" mass="10354">MAERQTGGGARRPRRQRGNRSSGMTFSTVLDGAGMSQEARKAMPPPMTKRNRTKRTEITRLMAIGVVFLWKERRRCITVCVRAAWDKGALSC</sequence>
<accession>A0A9P1JNT3</accession>
<proteinExistence type="predicted"/>
<dbReference type="Proteomes" id="UP000007319">
    <property type="component" value="Chromosome"/>
</dbReference>
<dbReference type="KEGG" id="abs:AZOBR_40122"/>
<evidence type="ECO:0000313" key="2">
    <source>
        <dbReference type="EMBL" id="CCC96953.1"/>
    </source>
</evidence>
<evidence type="ECO:0000256" key="1">
    <source>
        <dbReference type="SAM" id="MobiDB-lite"/>
    </source>
</evidence>
<keyword evidence="3" id="KW-1185">Reference proteome</keyword>
<protein>
    <submittedName>
        <fullName evidence="2">Uncharacterized protein</fullName>
    </submittedName>
</protein>
<dbReference type="EMBL" id="HE577327">
    <property type="protein sequence ID" value="CCC96953.1"/>
    <property type="molecule type" value="Genomic_DNA"/>
</dbReference>
<evidence type="ECO:0000313" key="3">
    <source>
        <dbReference type="Proteomes" id="UP000007319"/>
    </source>
</evidence>
<reference evidence="2 3" key="1">
    <citation type="journal article" date="2011" name="PLoS Genet.">
        <title>Azospirillum genomes reveal transition of bacteria from aquatic to terrestrial environments.</title>
        <authorList>
            <person name="Wisniewski-Dye F."/>
            <person name="Borziak K."/>
            <person name="Khalsa-Moyers G."/>
            <person name="Alexandre G."/>
            <person name="Sukharnikov L.O."/>
            <person name="Wuichet K."/>
            <person name="Hurst G.B."/>
            <person name="McDonald W.H."/>
            <person name="Robertson J.S."/>
            <person name="Barbe V."/>
            <person name="Calteau A."/>
            <person name="Rouy Z."/>
            <person name="Mangenot S."/>
            <person name="Prigent-Combaret C."/>
            <person name="Normand P."/>
            <person name="Boyer M."/>
            <person name="Siguier P."/>
            <person name="Dessaux Y."/>
            <person name="Elmerich C."/>
            <person name="Condemine G."/>
            <person name="Krishnen G."/>
            <person name="Kennedy I."/>
            <person name="Paterson A.H."/>
            <person name="Gonzalez V."/>
            <person name="Mavingui P."/>
            <person name="Zhulin I.B."/>
        </authorList>
    </citation>
    <scope>NUCLEOTIDE SEQUENCE [LARGE SCALE GENOMIC DNA]</scope>
    <source>
        <strain evidence="2 3">Sp245</strain>
    </source>
</reference>
<feature type="region of interest" description="Disordered" evidence="1">
    <location>
        <begin position="1"/>
        <end position="53"/>
    </location>
</feature>
<organism evidence="2 3">
    <name type="scientific">Azospirillum baldaniorum</name>
    <dbReference type="NCBI Taxonomy" id="1064539"/>
    <lineage>
        <taxon>Bacteria</taxon>
        <taxon>Pseudomonadati</taxon>
        <taxon>Pseudomonadota</taxon>
        <taxon>Alphaproteobacteria</taxon>
        <taxon>Rhodospirillales</taxon>
        <taxon>Azospirillaceae</taxon>
        <taxon>Azospirillum</taxon>
    </lineage>
</organism>
<feature type="compositionally biased region" description="Gly residues" evidence="1">
    <location>
        <begin position="1"/>
        <end position="10"/>
    </location>
</feature>
<name>A0A9P1JNT3_9PROT</name>
<gene>
    <name evidence="2" type="ORF">AZOBR_40122</name>
</gene>